<dbReference type="RefSeq" id="WP_272738100.1">
    <property type="nucleotide sequence ID" value="NZ_CP116942.1"/>
</dbReference>
<sequence length="350" mass="35520">MADAGIVALDPPRLAVLEAFLRDAGALCTRASGDVVGELAGTGEAVPPAVGELRALAEWCGVQADGVRWRRRAVEALPAALPLPAWPPGPPALARSRAEVWAPRLVAALAGSPPDWDVLAPVLAEVARGLGDPVFVRRLGRLVGPDALLLLPLDVEAAGVAATAPEAEVEAARTVVGDLLAGVEPPEDDPSPAWAAVEGLAHAPGEAVLRQVEERADDWGLATDVLGGVVGLVRVGRGAPLPGVGPLAVAGLAADVAGLAADDADELDVLSTLASGLRLAAPLLGPWAGVAYGGAVLLGLVAWAAAHDMPDDERDVRRDDTGTGVRRYPSGSPSNTNVDTAGVPLDPAFR</sequence>
<reference evidence="2" key="1">
    <citation type="submission" date="2023-01" db="EMBL/GenBank/DDBJ databases">
        <title>The diversity of Class Acidimicrobiia in South China Sea sediment environments and the proposal of Iamia marina sp. nov., a novel species of the genus Iamia.</title>
        <authorList>
            <person name="He Y."/>
            <person name="Tian X."/>
        </authorList>
    </citation>
    <scope>NUCLEOTIDE SEQUENCE</scope>
    <source>
        <strain evidence="2">DSM 19957</strain>
    </source>
</reference>
<keyword evidence="3" id="KW-1185">Reference proteome</keyword>
<evidence type="ECO:0000256" key="1">
    <source>
        <dbReference type="SAM" id="MobiDB-lite"/>
    </source>
</evidence>
<evidence type="ECO:0000313" key="2">
    <source>
        <dbReference type="EMBL" id="WCO68584.1"/>
    </source>
</evidence>
<dbReference type="EMBL" id="CP116942">
    <property type="protein sequence ID" value="WCO68584.1"/>
    <property type="molecule type" value="Genomic_DNA"/>
</dbReference>
<name>A0AAE9Y862_9ACTN</name>
<gene>
    <name evidence="2" type="ORF">PO878_07560</name>
</gene>
<dbReference type="Proteomes" id="UP001216390">
    <property type="component" value="Chromosome"/>
</dbReference>
<dbReference type="AlphaFoldDB" id="A0AAE9Y862"/>
<organism evidence="2 3">
    <name type="scientific">Iamia majanohamensis</name>
    <dbReference type="NCBI Taxonomy" id="467976"/>
    <lineage>
        <taxon>Bacteria</taxon>
        <taxon>Bacillati</taxon>
        <taxon>Actinomycetota</taxon>
        <taxon>Acidimicrobiia</taxon>
        <taxon>Acidimicrobiales</taxon>
        <taxon>Iamiaceae</taxon>
        <taxon>Iamia</taxon>
    </lineage>
</organism>
<protein>
    <submittedName>
        <fullName evidence="2">Uncharacterized protein</fullName>
    </submittedName>
</protein>
<dbReference type="KEGG" id="ima:PO878_07560"/>
<proteinExistence type="predicted"/>
<accession>A0AAE9Y862</accession>
<feature type="region of interest" description="Disordered" evidence="1">
    <location>
        <begin position="310"/>
        <end position="350"/>
    </location>
</feature>
<evidence type="ECO:0000313" key="3">
    <source>
        <dbReference type="Proteomes" id="UP001216390"/>
    </source>
</evidence>